<evidence type="ECO:0000313" key="5">
    <source>
        <dbReference type="Proteomes" id="UP000184108"/>
    </source>
</evidence>
<gene>
    <name evidence="2" type="ORF">IW16_01065</name>
    <name evidence="3" type="ORF">SAMN02787073_1083</name>
</gene>
<dbReference type="Proteomes" id="UP000184108">
    <property type="component" value="Unassembled WGS sequence"/>
</dbReference>
<name>A0A1M4W6N1_9FLAO</name>
<dbReference type="EMBL" id="FQVE01000001">
    <property type="protein sequence ID" value="SHE76859.1"/>
    <property type="molecule type" value="Genomic_DNA"/>
</dbReference>
<evidence type="ECO:0000313" key="4">
    <source>
        <dbReference type="Proteomes" id="UP000028719"/>
    </source>
</evidence>
<dbReference type="EMBL" id="JPRI01000001">
    <property type="protein sequence ID" value="KFF27844.1"/>
    <property type="molecule type" value="Genomic_DNA"/>
</dbReference>
<reference evidence="2 4" key="1">
    <citation type="submission" date="2014-07" db="EMBL/GenBank/DDBJ databases">
        <title>Genome of Chryseobacterium vrystaatense LMG 22846.</title>
        <authorList>
            <person name="Pipes S.E."/>
            <person name="Stropko S.J."/>
            <person name="Newman J.D."/>
        </authorList>
    </citation>
    <scope>NUCLEOTIDE SEQUENCE [LARGE SCALE GENOMIC DNA]</scope>
    <source>
        <strain evidence="2 4">LMG 22846</strain>
    </source>
</reference>
<proteinExistence type="predicted"/>
<evidence type="ECO:0000256" key="1">
    <source>
        <dbReference type="SAM" id="MobiDB-lite"/>
    </source>
</evidence>
<evidence type="ECO:0000313" key="3">
    <source>
        <dbReference type="EMBL" id="SHE76859.1"/>
    </source>
</evidence>
<dbReference type="Proteomes" id="UP000028719">
    <property type="component" value="Unassembled WGS sequence"/>
</dbReference>
<organism evidence="3 5">
    <name type="scientific">Chryseobacterium vrystaatense</name>
    <dbReference type="NCBI Taxonomy" id="307480"/>
    <lineage>
        <taxon>Bacteria</taxon>
        <taxon>Pseudomonadati</taxon>
        <taxon>Bacteroidota</taxon>
        <taxon>Flavobacteriia</taxon>
        <taxon>Flavobacteriales</taxon>
        <taxon>Weeksellaceae</taxon>
        <taxon>Chryseobacterium group</taxon>
        <taxon>Chryseobacterium</taxon>
    </lineage>
</organism>
<evidence type="ECO:0000313" key="2">
    <source>
        <dbReference type="EMBL" id="KFF27844.1"/>
    </source>
</evidence>
<feature type="compositionally biased region" description="Basic and acidic residues" evidence="1">
    <location>
        <begin position="95"/>
        <end position="108"/>
    </location>
</feature>
<feature type="region of interest" description="Disordered" evidence="1">
    <location>
        <begin position="95"/>
        <end position="118"/>
    </location>
</feature>
<reference evidence="3" key="2">
    <citation type="submission" date="2016-11" db="EMBL/GenBank/DDBJ databases">
        <authorList>
            <person name="Jaros S."/>
            <person name="Januszkiewicz K."/>
            <person name="Wedrychowicz H."/>
        </authorList>
    </citation>
    <scope>NUCLEOTIDE SEQUENCE [LARGE SCALE GENOMIC DNA]</scope>
    <source>
        <strain evidence="3">YR203</strain>
    </source>
</reference>
<keyword evidence="4" id="KW-1185">Reference proteome</keyword>
<reference evidence="5" key="3">
    <citation type="submission" date="2016-11" db="EMBL/GenBank/DDBJ databases">
        <authorList>
            <person name="Varghese N."/>
            <person name="Submissions S."/>
        </authorList>
    </citation>
    <scope>NUCLEOTIDE SEQUENCE [LARGE SCALE GENOMIC DNA]</scope>
    <source>
        <strain evidence="5">YR203</strain>
    </source>
</reference>
<dbReference type="AlphaFoldDB" id="A0A1M4W6N1"/>
<protein>
    <submittedName>
        <fullName evidence="3">Uncharacterized protein</fullName>
    </submittedName>
</protein>
<accession>A0A1M4W6N1</accession>
<sequence>MFLLFKVEDPNIENNKTVKREFLITREKDKIIIEILSEGNSNGKIKLKDTNHLELTWDSTMLKKRNFTTSDTPSNNQPVSLLKCEKFQENDHSKTWSLKSEDKSKEFNNDENSITSTI</sequence>